<dbReference type="InterPro" id="IPR051681">
    <property type="entry name" value="Ser/Thr_Kinases-Pseudokinases"/>
</dbReference>
<dbReference type="STRING" id="1051891.A0A0C3Q3Z5"/>
<dbReference type="Pfam" id="PF07714">
    <property type="entry name" value="PK_Tyr_Ser-Thr"/>
    <property type="match status" value="1"/>
</dbReference>
<dbReference type="PANTHER" id="PTHR44329">
    <property type="entry name" value="SERINE/THREONINE-PROTEIN KINASE TNNI3K-RELATED"/>
    <property type="match status" value="1"/>
</dbReference>
<feature type="non-terminal residue" evidence="2">
    <location>
        <position position="1"/>
    </location>
</feature>
<dbReference type="EMBL" id="KN823082">
    <property type="protein sequence ID" value="KIO23550.1"/>
    <property type="molecule type" value="Genomic_DNA"/>
</dbReference>
<dbReference type="GO" id="GO:0005524">
    <property type="term" value="F:ATP binding"/>
    <property type="evidence" value="ECO:0007669"/>
    <property type="project" value="InterPro"/>
</dbReference>
<protein>
    <recommendedName>
        <fullName evidence="1">Protein kinase domain-containing protein</fullName>
    </recommendedName>
</protein>
<dbReference type="GO" id="GO:0004674">
    <property type="term" value="F:protein serine/threonine kinase activity"/>
    <property type="evidence" value="ECO:0007669"/>
    <property type="project" value="TreeGrafter"/>
</dbReference>
<name>A0A0C3Q3Z5_9AGAM</name>
<keyword evidence="3" id="KW-1185">Reference proteome</keyword>
<dbReference type="SUPFAM" id="SSF56112">
    <property type="entry name" value="Protein kinase-like (PK-like)"/>
    <property type="match status" value="1"/>
</dbReference>
<evidence type="ECO:0000313" key="2">
    <source>
        <dbReference type="EMBL" id="KIO23550.1"/>
    </source>
</evidence>
<reference evidence="3" key="2">
    <citation type="submission" date="2015-01" db="EMBL/GenBank/DDBJ databases">
        <title>Evolutionary Origins and Diversification of the Mycorrhizal Mutualists.</title>
        <authorList>
            <consortium name="DOE Joint Genome Institute"/>
            <consortium name="Mycorrhizal Genomics Consortium"/>
            <person name="Kohler A."/>
            <person name="Kuo A."/>
            <person name="Nagy L.G."/>
            <person name="Floudas D."/>
            <person name="Copeland A."/>
            <person name="Barry K.W."/>
            <person name="Cichocki N."/>
            <person name="Veneault-Fourrey C."/>
            <person name="LaButti K."/>
            <person name="Lindquist E.A."/>
            <person name="Lipzen A."/>
            <person name="Lundell T."/>
            <person name="Morin E."/>
            <person name="Murat C."/>
            <person name="Riley R."/>
            <person name="Ohm R."/>
            <person name="Sun H."/>
            <person name="Tunlid A."/>
            <person name="Henrissat B."/>
            <person name="Grigoriev I.V."/>
            <person name="Hibbett D.S."/>
            <person name="Martin F."/>
        </authorList>
    </citation>
    <scope>NUCLEOTIDE SEQUENCE [LARGE SCALE GENOMIC DNA]</scope>
    <source>
        <strain evidence="3">MUT 4182</strain>
    </source>
</reference>
<dbReference type="InterPro" id="IPR011009">
    <property type="entry name" value="Kinase-like_dom_sf"/>
</dbReference>
<evidence type="ECO:0000313" key="3">
    <source>
        <dbReference type="Proteomes" id="UP000054248"/>
    </source>
</evidence>
<dbReference type="HOGENOM" id="CLU_000288_7_18_1"/>
<proteinExistence type="predicted"/>
<dbReference type="InterPro" id="IPR000719">
    <property type="entry name" value="Prot_kinase_dom"/>
</dbReference>
<feature type="domain" description="Protein kinase" evidence="1">
    <location>
        <begin position="1"/>
        <end position="177"/>
    </location>
</feature>
<dbReference type="InterPro" id="IPR001245">
    <property type="entry name" value="Ser-Thr/Tyr_kinase_cat_dom"/>
</dbReference>
<dbReference type="Proteomes" id="UP000054248">
    <property type="component" value="Unassembled WGS sequence"/>
</dbReference>
<dbReference type="PROSITE" id="PS50011">
    <property type="entry name" value="PROTEIN_KINASE_DOM"/>
    <property type="match status" value="1"/>
</dbReference>
<dbReference type="AlphaFoldDB" id="A0A0C3Q3Z5"/>
<reference evidence="2 3" key="1">
    <citation type="submission" date="2014-04" db="EMBL/GenBank/DDBJ databases">
        <authorList>
            <consortium name="DOE Joint Genome Institute"/>
            <person name="Kuo A."/>
            <person name="Girlanda M."/>
            <person name="Perotto S."/>
            <person name="Kohler A."/>
            <person name="Nagy L.G."/>
            <person name="Floudas D."/>
            <person name="Copeland A."/>
            <person name="Barry K.W."/>
            <person name="Cichocki N."/>
            <person name="Veneault-Fourrey C."/>
            <person name="LaButti K."/>
            <person name="Lindquist E.A."/>
            <person name="Lipzen A."/>
            <person name="Lundell T."/>
            <person name="Morin E."/>
            <person name="Murat C."/>
            <person name="Sun H."/>
            <person name="Tunlid A."/>
            <person name="Henrissat B."/>
            <person name="Grigoriev I.V."/>
            <person name="Hibbett D.S."/>
            <person name="Martin F."/>
            <person name="Nordberg H.P."/>
            <person name="Cantor M.N."/>
            <person name="Hua S.X."/>
        </authorList>
    </citation>
    <scope>NUCLEOTIDE SEQUENCE [LARGE SCALE GENOMIC DNA]</scope>
    <source>
        <strain evidence="2 3">MUT 4182</strain>
    </source>
</reference>
<dbReference type="Gene3D" id="1.10.510.10">
    <property type="entry name" value="Transferase(Phosphotransferase) domain 1"/>
    <property type="match status" value="1"/>
</dbReference>
<evidence type="ECO:0000259" key="1">
    <source>
        <dbReference type="PROSITE" id="PS50011"/>
    </source>
</evidence>
<accession>A0A0C3Q3Z5</accession>
<dbReference type="PROSITE" id="PS00109">
    <property type="entry name" value="PROTEIN_KINASE_TYR"/>
    <property type="match status" value="1"/>
</dbReference>
<gene>
    <name evidence="2" type="ORF">M407DRAFT_77931</name>
</gene>
<dbReference type="OrthoDB" id="547665at2759"/>
<organism evidence="2 3">
    <name type="scientific">Tulasnella calospora MUT 4182</name>
    <dbReference type="NCBI Taxonomy" id="1051891"/>
    <lineage>
        <taxon>Eukaryota</taxon>
        <taxon>Fungi</taxon>
        <taxon>Dikarya</taxon>
        <taxon>Basidiomycota</taxon>
        <taxon>Agaricomycotina</taxon>
        <taxon>Agaricomycetes</taxon>
        <taxon>Cantharellales</taxon>
        <taxon>Tulasnellaceae</taxon>
        <taxon>Tulasnella</taxon>
    </lineage>
</organism>
<dbReference type="InterPro" id="IPR008266">
    <property type="entry name" value="Tyr_kinase_AS"/>
</dbReference>
<sequence>LAFLHQMNPPICHGDLRSANVLINAELRAVLCDFGLARLHEDSNFIELDSSNESRGSIRWSSPELIEGSTRTPSSDIYVWAWLVWEVRPPISPAAFDIDSDDDAFWIMTGKLPYEDTNADYTIIVKIFENSLPDVDGETHLAECLQLWELMTRCWTVEPQERPQSRMCRTTVTHLVSSPPPFPFEISSRH</sequence>